<keyword evidence="2" id="KW-1185">Reference proteome</keyword>
<gene>
    <name evidence="1" type="ORF">CK501_06130</name>
</gene>
<protein>
    <submittedName>
        <fullName evidence="1">Uncharacterized protein</fullName>
    </submittedName>
</protein>
<dbReference type="RefSeq" id="WP_095616862.1">
    <property type="nucleotide sequence ID" value="NZ_NSKD01000002.1"/>
</dbReference>
<evidence type="ECO:0000313" key="2">
    <source>
        <dbReference type="Proteomes" id="UP000218896"/>
    </source>
</evidence>
<evidence type="ECO:0000313" key="1">
    <source>
        <dbReference type="EMBL" id="PAU81135.1"/>
    </source>
</evidence>
<reference evidence="1 2" key="1">
    <citation type="submission" date="2017-08" db="EMBL/GenBank/DDBJ databases">
        <title>Halovibrio sewagensis sp. nov., isolated from wastewater of high salinity.</title>
        <authorList>
            <person name="Dong X."/>
            <person name="Zhang G."/>
        </authorList>
    </citation>
    <scope>NUCLEOTIDE SEQUENCE [LARGE SCALE GENOMIC DNA]</scope>
    <source>
        <strain evidence="1 2">YL5-2</strain>
    </source>
</reference>
<proteinExistence type="predicted"/>
<dbReference type="AlphaFoldDB" id="A0A2A2F977"/>
<dbReference type="Proteomes" id="UP000218896">
    <property type="component" value="Unassembled WGS sequence"/>
</dbReference>
<name>A0A2A2F977_9GAMM</name>
<accession>A0A2A2F977</accession>
<organism evidence="1 2">
    <name type="scientific">Halovibrio salipaludis</name>
    <dbReference type="NCBI Taxonomy" id="2032626"/>
    <lineage>
        <taxon>Bacteria</taxon>
        <taxon>Pseudomonadati</taxon>
        <taxon>Pseudomonadota</taxon>
        <taxon>Gammaproteobacteria</taxon>
        <taxon>Oceanospirillales</taxon>
        <taxon>Halomonadaceae</taxon>
        <taxon>Halovibrio</taxon>
    </lineage>
</organism>
<sequence length="113" mass="13102">MRAVAGFIAPLLVAIAPISHSLEPQEKAYCKEHLQFASFAMKARQDGEPMQDLLEFTKQTKGEAYQWMRFIILDAFKIPQHTDLAMRFKTTFMFSDDQYTRCLSILRTRPRIG</sequence>
<comment type="caution">
    <text evidence="1">The sequence shown here is derived from an EMBL/GenBank/DDBJ whole genome shotgun (WGS) entry which is preliminary data.</text>
</comment>
<dbReference type="EMBL" id="NSKD01000002">
    <property type="protein sequence ID" value="PAU81135.1"/>
    <property type="molecule type" value="Genomic_DNA"/>
</dbReference>